<dbReference type="GO" id="GO:0046983">
    <property type="term" value="F:protein dimerization activity"/>
    <property type="evidence" value="ECO:0007669"/>
    <property type="project" value="InterPro"/>
</dbReference>
<keyword evidence="9" id="KW-0812">Transmembrane</keyword>
<evidence type="ECO:0000256" key="4">
    <source>
        <dbReference type="ARBA" id="ARBA00022679"/>
    </source>
</evidence>
<comment type="caution">
    <text evidence="12">The sequence shown here is derived from an EMBL/GenBank/DDBJ whole genome shotgun (WGS) entry which is preliminary data.</text>
</comment>
<feature type="domain" description="Histidine kinase/HSP90-like ATPase" evidence="11">
    <location>
        <begin position="641"/>
        <end position="732"/>
    </location>
</feature>
<dbReference type="Proteomes" id="UP000530928">
    <property type="component" value="Unassembled WGS sequence"/>
</dbReference>
<dbReference type="Gene3D" id="1.20.5.1930">
    <property type="match status" value="1"/>
</dbReference>
<dbReference type="EC" id="2.7.13.3" evidence="2"/>
<evidence type="ECO:0000256" key="6">
    <source>
        <dbReference type="ARBA" id="ARBA00022777"/>
    </source>
</evidence>
<dbReference type="InterPro" id="IPR050482">
    <property type="entry name" value="Sensor_HK_TwoCompSys"/>
</dbReference>
<evidence type="ECO:0000256" key="1">
    <source>
        <dbReference type="ARBA" id="ARBA00000085"/>
    </source>
</evidence>
<dbReference type="SMART" id="SM00387">
    <property type="entry name" value="HATPase_c"/>
    <property type="match status" value="1"/>
</dbReference>
<keyword evidence="13" id="KW-1185">Reference proteome</keyword>
<evidence type="ECO:0000313" key="12">
    <source>
        <dbReference type="EMBL" id="MBA2890307.1"/>
    </source>
</evidence>
<dbReference type="Gene3D" id="3.30.450.40">
    <property type="match status" value="1"/>
</dbReference>
<dbReference type="InterPro" id="IPR003594">
    <property type="entry name" value="HATPase_dom"/>
</dbReference>
<feature type="transmembrane region" description="Helical" evidence="9">
    <location>
        <begin position="181"/>
        <end position="200"/>
    </location>
</feature>
<dbReference type="Pfam" id="PF07730">
    <property type="entry name" value="HisKA_3"/>
    <property type="match status" value="1"/>
</dbReference>
<dbReference type="RefSeq" id="WP_181609142.1">
    <property type="nucleotide sequence ID" value="NZ_BAABAM010000006.1"/>
</dbReference>
<evidence type="ECO:0000256" key="2">
    <source>
        <dbReference type="ARBA" id="ARBA00012438"/>
    </source>
</evidence>
<evidence type="ECO:0000256" key="10">
    <source>
        <dbReference type="SAM" id="SignalP"/>
    </source>
</evidence>
<feature type="transmembrane region" description="Helical" evidence="9">
    <location>
        <begin position="375"/>
        <end position="395"/>
    </location>
</feature>
<comment type="catalytic activity">
    <reaction evidence="1">
        <text>ATP + protein L-histidine = ADP + protein N-phospho-L-histidine.</text>
        <dbReference type="EC" id="2.7.13.3"/>
    </reaction>
</comment>
<keyword evidence="5" id="KW-0547">Nucleotide-binding</keyword>
<evidence type="ECO:0000256" key="8">
    <source>
        <dbReference type="ARBA" id="ARBA00023012"/>
    </source>
</evidence>
<dbReference type="AlphaFoldDB" id="A0A7W0CFN1"/>
<dbReference type="SUPFAM" id="SSF55874">
    <property type="entry name" value="ATPase domain of HSP90 chaperone/DNA topoisomerase II/histidine kinase"/>
    <property type="match status" value="1"/>
</dbReference>
<feature type="transmembrane region" description="Helical" evidence="9">
    <location>
        <begin position="246"/>
        <end position="267"/>
    </location>
</feature>
<dbReference type="GO" id="GO:0016020">
    <property type="term" value="C:membrane"/>
    <property type="evidence" value="ECO:0007669"/>
    <property type="project" value="InterPro"/>
</dbReference>
<keyword evidence="10" id="KW-0732">Signal</keyword>
<organism evidence="12 13">
    <name type="scientific">Nonomuraea soli</name>
    <dbReference type="NCBI Taxonomy" id="1032476"/>
    <lineage>
        <taxon>Bacteria</taxon>
        <taxon>Bacillati</taxon>
        <taxon>Actinomycetota</taxon>
        <taxon>Actinomycetes</taxon>
        <taxon>Streptosporangiales</taxon>
        <taxon>Streptosporangiaceae</taxon>
        <taxon>Nonomuraea</taxon>
    </lineage>
</organism>
<dbReference type="PANTHER" id="PTHR24421:SF10">
    <property type="entry name" value="NITRATE_NITRITE SENSOR PROTEIN NARQ"/>
    <property type="match status" value="1"/>
</dbReference>
<evidence type="ECO:0000256" key="7">
    <source>
        <dbReference type="ARBA" id="ARBA00022840"/>
    </source>
</evidence>
<feature type="chain" id="PRO_5039452236" description="histidine kinase" evidence="10">
    <location>
        <begin position="20"/>
        <end position="743"/>
    </location>
</feature>
<keyword evidence="9" id="KW-1133">Transmembrane helix</keyword>
<feature type="transmembrane region" description="Helical" evidence="9">
    <location>
        <begin position="212"/>
        <end position="234"/>
    </location>
</feature>
<keyword evidence="4" id="KW-0808">Transferase</keyword>
<dbReference type="GO" id="GO:0000155">
    <property type="term" value="F:phosphorelay sensor kinase activity"/>
    <property type="evidence" value="ECO:0007669"/>
    <property type="project" value="InterPro"/>
</dbReference>
<dbReference type="InterPro" id="IPR036890">
    <property type="entry name" value="HATPase_C_sf"/>
</dbReference>
<keyword evidence="8" id="KW-0902">Two-component regulatory system</keyword>
<dbReference type="EMBL" id="JACDUR010000002">
    <property type="protein sequence ID" value="MBA2890307.1"/>
    <property type="molecule type" value="Genomic_DNA"/>
</dbReference>
<keyword evidence="7" id="KW-0067">ATP-binding</keyword>
<evidence type="ECO:0000313" key="13">
    <source>
        <dbReference type="Proteomes" id="UP000530928"/>
    </source>
</evidence>
<proteinExistence type="predicted"/>
<protein>
    <recommendedName>
        <fullName evidence="2">histidine kinase</fullName>
        <ecNumber evidence="2">2.7.13.3</ecNumber>
    </recommendedName>
</protein>
<gene>
    <name evidence="12" type="ORF">HNR30_001648</name>
</gene>
<keyword evidence="9" id="KW-0472">Membrane</keyword>
<evidence type="ECO:0000256" key="3">
    <source>
        <dbReference type="ARBA" id="ARBA00022553"/>
    </source>
</evidence>
<name>A0A7W0CFN1_9ACTN</name>
<feature type="transmembrane region" description="Helical" evidence="9">
    <location>
        <begin position="109"/>
        <end position="130"/>
    </location>
</feature>
<dbReference type="PANTHER" id="PTHR24421">
    <property type="entry name" value="NITRATE/NITRITE SENSOR PROTEIN NARX-RELATED"/>
    <property type="match status" value="1"/>
</dbReference>
<feature type="transmembrane region" description="Helical" evidence="9">
    <location>
        <begin position="345"/>
        <end position="369"/>
    </location>
</feature>
<evidence type="ECO:0000256" key="9">
    <source>
        <dbReference type="SAM" id="Phobius"/>
    </source>
</evidence>
<feature type="transmembrane region" description="Helical" evidence="9">
    <location>
        <begin position="279"/>
        <end position="299"/>
    </location>
</feature>
<feature type="signal peptide" evidence="10">
    <location>
        <begin position="1"/>
        <end position="19"/>
    </location>
</feature>
<dbReference type="Gene3D" id="3.30.565.10">
    <property type="entry name" value="Histidine kinase-like ATPase, C-terminal domain"/>
    <property type="match status" value="1"/>
</dbReference>
<reference evidence="12 13" key="1">
    <citation type="submission" date="2020-07" db="EMBL/GenBank/DDBJ databases">
        <title>Genomic Encyclopedia of Type Strains, Phase IV (KMG-IV): sequencing the most valuable type-strain genomes for metagenomic binning, comparative biology and taxonomic classification.</title>
        <authorList>
            <person name="Goeker M."/>
        </authorList>
    </citation>
    <scope>NUCLEOTIDE SEQUENCE [LARGE SCALE GENOMIC DNA]</scope>
    <source>
        <strain evidence="12 13">DSM 45533</strain>
    </source>
</reference>
<evidence type="ECO:0000256" key="5">
    <source>
        <dbReference type="ARBA" id="ARBA00022741"/>
    </source>
</evidence>
<evidence type="ECO:0000259" key="11">
    <source>
        <dbReference type="SMART" id="SM00387"/>
    </source>
</evidence>
<keyword evidence="3" id="KW-0597">Phosphoprotein</keyword>
<dbReference type="InterPro" id="IPR029016">
    <property type="entry name" value="GAF-like_dom_sf"/>
</dbReference>
<feature type="transmembrane region" description="Helical" evidence="9">
    <location>
        <begin position="142"/>
        <end position="161"/>
    </location>
</feature>
<sequence length="743" mass="77440">MRRTPAVVAAALVMLGVLATTVRLDTPSDGSGVRLGWHPQGVTVEVPGPSGGSGLAAEDLVTGVGGRPLSEGPGTIEPPRAGQVVPYDVVRDGPRTVSVRIERSDPYPLLLQGWGNLVFVVALAALAVALRLRRPEEPATAPLLVLASGLLGSTITVAAGLPALTLATGGPYLWLFHLNTIVAYSISWGGLLAFVIVFTARRPLARRTRRAARLAYCGPAAAMALWSAVATLLAPHPLGWLGLVHTGQTAVVALSLIIGMTWGYLTFRGNPDPAMRARMRWMLGGGVVSGLLAISGWHLPELVTGAQALPWGAMGLAGLPFVAGIGIALRRHRLFDIERLANRSLVYSVVVACLVAGYAAMVTLLVSGVRLSQTAAAGLAAAGAALALAPLRGLAQSTVNRMMYGDRHDPAAALARLGARLQAVPLPAEVLPAIVETVARSLRVPYAAIDLADGAGTLRQAAQHGVPIGQVHAEPLLHHGELIGRLRVSARGHDDPLEPVDVRLIGSLAQQVGTAVQAVRLHEDLVRSRAEVVASREAERRRLRRDLHDGLGPTLAAIGLKSGLARRAVPAQSPARRLLDEVCAEASASIDDVRRLVEALRPPALDELGVVGAVRAKAQALAVELDVEVTGTEPMPALPAAVEAAAYGIAVEAVTNAVRHSGGTRCEVRITLVGGDVEVLVTDDGHGPRPGRTTGVGLHSMRERAAEVAGTWSMASAPGGGTAVRALLPARPEGHDDHPDPRR</sequence>
<dbReference type="InterPro" id="IPR011712">
    <property type="entry name" value="Sig_transdc_His_kin_sub3_dim/P"/>
</dbReference>
<dbReference type="SUPFAM" id="SSF55781">
    <property type="entry name" value="GAF domain-like"/>
    <property type="match status" value="1"/>
</dbReference>
<dbReference type="GO" id="GO:0005524">
    <property type="term" value="F:ATP binding"/>
    <property type="evidence" value="ECO:0007669"/>
    <property type="project" value="UniProtKB-KW"/>
</dbReference>
<dbReference type="Pfam" id="PF02518">
    <property type="entry name" value="HATPase_c"/>
    <property type="match status" value="1"/>
</dbReference>
<accession>A0A7W0CFN1</accession>
<keyword evidence="6 12" id="KW-0418">Kinase</keyword>
<dbReference type="CDD" id="cd16917">
    <property type="entry name" value="HATPase_UhpB-NarQ-NarX-like"/>
    <property type="match status" value="1"/>
</dbReference>
<feature type="transmembrane region" description="Helical" evidence="9">
    <location>
        <begin position="311"/>
        <end position="329"/>
    </location>
</feature>